<dbReference type="Proteomes" id="UP000009073">
    <property type="component" value="Chromosome"/>
</dbReference>
<keyword evidence="1" id="KW-0812">Transmembrane</keyword>
<dbReference type="KEGG" id="tau:Tola_1062"/>
<evidence type="ECO:0000256" key="1">
    <source>
        <dbReference type="SAM" id="Phobius"/>
    </source>
</evidence>
<evidence type="ECO:0000313" key="2">
    <source>
        <dbReference type="EMBL" id="ACQ92689.1"/>
    </source>
</evidence>
<proteinExistence type="predicted"/>
<keyword evidence="1" id="KW-1133">Transmembrane helix</keyword>
<dbReference type="OrthoDB" id="6058926at2"/>
<gene>
    <name evidence="2" type="ordered locus">Tola_1062</name>
</gene>
<dbReference type="AlphaFoldDB" id="C4LCX5"/>
<feature type="transmembrane region" description="Helical" evidence="1">
    <location>
        <begin position="35"/>
        <end position="57"/>
    </location>
</feature>
<protein>
    <submittedName>
        <fullName evidence="2">Uncharacterized protein</fullName>
    </submittedName>
</protein>
<dbReference type="STRING" id="595494.Tola_1062"/>
<evidence type="ECO:0000313" key="3">
    <source>
        <dbReference type="Proteomes" id="UP000009073"/>
    </source>
</evidence>
<dbReference type="EMBL" id="CP001616">
    <property type="protein sequence ID" value="ACQ92689.1"/>
    <property type="molecule type" value="Genomic_DNA"/>
</dbReference>
<keyword evidence="3" id="KW-1185">Reference proteome</keyword>
<reference evidence="3" key="1">
    <citation type="submission" date="2009-05" db="EMBL/GenBank/DDBJ databases">
        <title>Complete sequence of Tolumonas auensis DSM 9187.</title>
        <authorList>
            <consortium name="US DOE Joint Genome Institute"/>
            <person name="Lucas S."/>
            <person name="Copeland A."/>
            <person name="Lapidus A."/>
            <person name="Glavina del Rio T."/>
            <person name="Tice H."/>
            <person name="Bruce D."/>
            <person name="Goodwin L."/>
            <person name="Pitluck S."/>
            <person name="Chertkov O."/>
            <person name="Brettin T."/>
            <person name="Detter J.C."/>
            <person name="Han C."/>
            <person name="Larimer F."/>
            <person name="Land M."/>
            <person name="Hauser L."/>
            <person name="Kyrpides N."/>
            <person name="Mikhailova N."/>
            <person name="Spring S."/>
            <person name="Beller H."/>
        </authorList>
    </citation>
    <scope>NUCLEOTIDE SEQUENCE [LARGE SCALE GENOMIC DNA]</scope>
    <source>
        <strain evidence="3">DSM 9187 / TA4</strain>
    </source>
</reference>
<keyword evidence="1" id="KW-0472">Membrane</keyword>
<feature type="transmembrane region" description="Helical" evidence="1">
    <location>
        <begin position="100"/>
        <end position="123"/>
    </location>
</feature>
<organism evidence="2 3">
    <name type="scientific">Tolumonas auensis (strain DSM 9187 / NBRC 110442 / TA 4)</name>
    <dbReference type="NCBI Taxonomy" id="595494"/>
    <lineage>
        <taxon>Bacteria</taxon>
        <taxon>Pseudomonadati</taxon>
        <taxon>Pseudomonadota</taxon>
        <taxon>Gammaproteobacteria</taxon>
        <taxon>Aeromonadales</taxon>
        <taxon>Aeromonadaceae</taxon>
        <taxon>Tolumonas</taxon>
    </lineage>
</organism>
<name>C4LCX5_TOLAT</name>
<dbReference type="RefSeq" id="WP_012729288.1">
    <property type="nucleotide sequence ID" value="NC_012691.1"/>
</dbReference>
<dbReference type="eggNOG" id="ENOG5030AKV">
    <property type="taxonomic scope" value="Bacteria"/>
</dbReference>
<sequence>MFLLLTLPILISGFFLCHIHPIYKYKLHRYEGQYLYLKCATLGITCLFIASASCLLINKYFPSSFFIASHAINIDIPLYIEELIKSTTAEKNNSNDIYTLTWVIVISISTLFIPPIWSFLSYIRLCIKHHAKGSKFFKDTKLFVIANILSDSPLDNLLFKSSINKDDSPLMLSLKDRKVYVGQVISLGEPNEVQGSDQEISIIPIMSGYRDKDTLKVVFNTKYDDVDEDIYLTIRQDDIVSATQFSFDSYEKLNKSVSVRKSFKKRISNPD</sequence>
<accession>C4LCX5</accession>
<dbReference type="HOGENOM" id="CLU_082392_0_0_6"/>
<reference evidence="2 3" key="2">
    <citation type="journal article" date="2011" name="Stand. Genomic Sci.">
        <title>Complete genome sequence of Tolumonas auensis type strain (TA 4).</title>
        <authorList>
            <person name="Chertkov O."/>
            <person name="Copeland A."/>
            <person name="Lucas S."/>
            <person name="Lapidus A."/>
            <person name="Berry K.W."/>
            <person name="Detter J.C."/>
            <person name="Del Rio T.G."/>
            <person name="Hammon N."/>
            <person name="Dalin E."/>
            <person name="Tice H."/>
            <person name="Pitluck S."/>
            <person name="Richardson P."/>
            <person name="Bruce D."/>
            <person name="Goodwin L."/>
            <person name="Han C."/>
            <person name="Tapia R."/>
            <person name="Saunders E."/>
            <person name="Schmutz J."/>
            <person name="Brettin T."/>
            <person name="Larimer F."/>
            <person name="Land M."/>
            <person name="Hauser L."/>
            <person name="Spring S."/>
            <person name="Rohde M."/>
            <person name="Kyrpides N.C."/>
            <person name="Ivanova N."/>
            <person name="Goker M."/>
            <person name="Beller H.R."/>
            <person name="Klenk H.P."/>
            <person name="Woyke T."/>
        </authorList>
    </citation>
    <scope>NUCLEOTIDE SEQUENCE [LARGE SCALE GENOMIC DNA]</scope>
    <source>
        <strain evidence="3">DSM 9187 / TA4</strain>
    </source>
</reference>